<evidence type="ECO:0000313" key="1">
    <source>
        <dbReference type="EMBL" id="KAK3747597.1"/>
    </source>
</evidence>
<dbReference type="AlphaFoldDB" id="A0AAE0YIV2"/>
<dbReference type="Proteomes" id="UP001283361">
    <property type="component" value="Unassembled WGS sequence"/>
</dbReference>
<evidence type="ECO:0000313" key="2">
    <source>
        <dbReference type="Proteomes" id="UP001283361"/>
    </source>
</evidence>
<reference evidence="1" key="1">
    <citation type="journal article" date="2023" name="G3 (Bethesda)">
        <title>A reference genome for the long-term kleptoplast-retaining sea slug Elysia crispata morphotype clarki.</title>
        <authorList>
            <person name="Eastman K.E."/>
            <person name="Pendleton A.L."/>
            <person name="Shaikh M.A."/>
            <person name="Suttiyut T."/>
            <person name="Ogas R."/>
            <person name="Tomko P."/>
            <person name="Gavelis G."/>
            <person name="Widhalm J.R."/>
            <person name="Wisecaver J.H."/>
        </authorList>
    </citation>
    <scope>NUCLEOTIDE SEQUENCE</scope>
    <source>
        <strain evidence="1">ECLA1</strain>
    </source>
</reference>
<protein>
    <submittedName>
        <fullName evidence="1">Uncharacterized protein</fullName>
    </submittedName>
</protein>
<organism evidence="1 2">
    <name type="scientific">Elysia crispata</name>
    <name type="common">lettuce slug</name>
    <dbReference type="NCBI Taxonomy" id="231223"/>
    <lineage>
        <taxon>Eukaryota</taxon>
        <taxon>Metazoa</taxon>
        <taxon>Spiralia</taxon>
        <taxon>Lophotrochozoa</taxon>
        <taxon>Mollusca</taxon>
        <taxon>Gastropoda</taxon>
        <taxon>Heterobranchia</taxon>
        <taxon>Euthyneura</taxon>
        <taxon>Panpulmonata</taxon>
        <taxon>Sacoglossa</taxon>
        <taxon>Placobranchoidea</taxon>
        <taxon>Plakobranchidae</taxon>
        <taxon>Elysia</taxon>
    </lineage>
</organism>
<accession>A0AAE0YIV2</accession>
<sequence length="78" mass="8720">MCHRPPLAEGRFTLAGLGQYQGLSKKSEPSTSLTENVQGSIYFNVVFKRMLQFYTETVAALRQAKAFLPCSAHIWALL</sequence>
<name>A0AAE0YIV2_9GAST</name>
<proteinExistence type="predicted"/>
<dbReference type="EMBL" id="JAWDGP010006077">
    <property type="protein sequence ID" value="KAK3747597.1"/>
    <property type="molecule type" value="Genomic_DNA"/>
</dbReference>
<keyword evidence="2" id="KW-1185">Reference proteome</keyword>
<gene>
    <name evidence="1" type="ORF">RRG08_065465</name>
</gene>
<comment type="caution">
    <text evidence="1">The sequence shown here is derived from an EMBL/GenBank/DDBJ whole genome shotgun (WGS) entry which is preliminary data.</text>
</comment>